<dbReference type="AlphaFoldDB" id="A0A409Y9H9"/>
<accession>A0A409Y9H9</accession>
<feature type="region of interest" description="Disordered" evidence="1">
    <location>
        <begin position="345"/>
        <end position="371"/>
    </location>
</feature>
<feature type="compositionally biased region" description="Low complexity" evidence="1">
    <location>
        <begin position="449"/>
        <end position="476"/>
    </location>
</feature>
<comment type="caution">
    <text evidence="2">The sequence shown here is derived from an EMBL/GenBank/DDBJ whole genome shotgun (WGS) entry which is preliminary data.</text>
</comment>
<feature type="region of interest" description="Disordered" evidence="1">
    <location>
        <begin position="1"/>
        <end position="27"/>
    </location>
</feature>
<feature type="region of interest" description="Disordered" evidence="1">
    <location>
        <begin position="211"/>
        <end position="281"/>
    </location>
</feature>
<dbReference type="EMBL" id="NHTK01001355">
    <property type="protein sequence ID" value="PPQ99503.1"/>
    <property type="molecule type" value="Genomic_DNA"/>
</dbReference>
<evidence type="ECO:0000313" key="3">
    <source>
        <dbReference type="Proteomes" id="UP000284842"/>
    </source>
</evidence>
<feature type="region of interest" description="Disordered" evidence="1">
    <location>
        <begin position="79"/>
        <end position="104"/>
    </location>
</feature>
<dbReference type="Proteomes" id="UP000284842">
    <property type="component" value="Unassembled WGS sequence"/>
</dbReference>
<feature type="region of interest" description="Disordered" evidence="1">
    <location>
        <begin position="296"/>
        <end position="316"/>
    </location>
</feature>
<feature type="compositionally biased region" description="Low complexity" evidence="1">
    <location>
        <begin position="79"/>
        <end position="96"/>
    </location>
</feature>
<name>A0A409Y9H9_9AGAR</name>
<feature type="compositionally biased region" description="Polar residues" evidence="1">
    <location>
        <begin position="1"/>
        <end position="10"/>
    </location>
</feature>
<feature type="compositionally biased region" description="Pro residues" evidence="1">
    <location>
        <begin position="531"/>
        <end position="549"/>
    </location>
</feature>
<gene>
    <name evidence="2" type="ORF">CVT24_005294</name>
</gene>
<feature type="compositionally biased region" description="Polar residues" evidence="1">
    <location>
        <begin position="356"/>
        <end position="369"/>
    </location>
</feature>
<organism evidence="2 3">
    <name type="scientific">Panaeolus cyanescens</name>
    <dbReference type="NCBI Taxonomy" id="181874"/>
    <lineage>
        <taxon>Eukaryota</taxon>
        <taxon>Fungi</taxon>
        <taxon>Dikarya</taxon>
        <taxon>Basidiomycota</taxon>
        <taxon>Agaricomycotina</taxon>
        <taxon>Agaricomycetes</taxon>
        <taxon>Agaricomycetidae</taxon>
        <taxon>Agaricales</taxon>
        <taxon>Agaricineae</taxon>
        <taxon>Galeropsidaceae</taxon>
        <taxon>Panaeolus</taxon>
    </lineage>
</organism>
<reference evidence="2 3" key="1">
    <citation type="journal article" date="2018" name="Evol. Lett.">
        <title>Horizontal gene cluster transfer increased hallucinogenic mushroom diversity.</title>
        <authorList>
            <person name="Reynolds H.T."/>
            <person name="Vijayakumar V."/>
            <person name="Gluck-Thaler E."/>
            <person name="Korotkin H.B."/>
            <person name="Matheny P.B."/>
            <person name="Slot J.C."/>
        </authorList>
    </citation>
    <scope>NUCLEOTIDE SEQUENCE [LARGE SCALE GENOMIC DNA]</scope>
    <source>
        <strain evidence="2 3">2629</strain>
    </source>
</reference>
<protein>
    <submittedName>
        <fullName evidence="2">Uncharacterized protein</fullName>
    </submittedName>
</protein>
<evidence type="ECO:0000256" key="1">
    <source>
        <dbReference type="SAM" id="MobiDB-lite"/>
    </source>
</evidence>
<keyword evidence="3" id="KW-1185">Reference proteome</keyword>
<dbReference type="OrthoDB" id="3270558at2759"/>
<feature type="compositionally biased region" description="Basic and acidic residues" evidence="1">
    <location>
        <begin position="215"/>
        <end position="267"/>
    </location>
</feature>
<feature type="compositionally biased region" description="Low complexity" evidence="1">
    <location>
        <begin position="431"/>
        <end position="442"/>
    </location>
</feature>
<feature type="compositionally biased region" description="Basic residues" evidence="1">
    <location>
        <begin position="13"/>
        <end position="25"/>
    </location>
</feature>
<feature type="region of interest" description="Disordered" evidence="1">
    <location>
        <begin position="509"/>
        <end position="555"/>
    </location>
</feature>
<feature type="region of interest" description="Disordered" evidence="1">
    <location>
        <begin position="417"/>
        <end position="483"/>
    </location>
</feature>
<proteinExistence type="predicted"/>
<sequence>MLVVQHSQLLNRGRSRGVPRSARARKASEERIITTTTNNITSTTSHHSSSFPSSSTDMITIVSPVPVKAAYPPAFIASPSPSPPSSASMSPDYYDSPPSPPRSLEDQVHVAYALDDIHRAKVLLLRLKGIEVTSDDDPRIAEVQDEDFDFCFVPNGRLLDENDEKVVLELQARELARMEENRRMDRLRTCERKWEEEKKRLRDERMAVLKRRERKQKEEEERRRRAEEYERQRTQEEEYRRLREEQPCQERGAERRVRSRTRNDRKLSYAGLPRHTASAPPVSEQKFVYDFMLPVPTSTRQPRKPDSTPPFTLRSHLQVPPFDETRTIPFIDVFRSMQGPLFPIVPEEHLPRADSPITSRSRSRNPSQLRNRKELELLEALLTVIESDDDERRKRKGKQSIRHRPVLPCLACNSSSVLSSPPSPLSPTPPTSASSSLPRTPSWLSFRGTATPSSASSSTTDLTSLSSSPIPSPRSSGWFSGKPKSWASHSHSLDSVLASSSTPSLSLTLSNPFPRPAPLRHSCQHRTRLTPVPPSEYPLPLPLDSPPPSKTSLEPISYQGRIRSTSTVRAAKEGAGLLVRRMSKIVEIAKGFQTAYVNVALFAAGGAYDVEHRSNRNDRSATRVNGADPIMSASPAGKIRPAGYRASAADVSVFLDPARVRYNTVLGPAPSAADDSSASDRVSNSLPRYIPLTSPFPPTSPPQTVLPDPLPYKLHFKPVPSPIRSPFRLQASSELHTMYPQSPSESTGQLGQMSWRIRSVGNPVYLRLKALRNIMWRSNQGWEGVAREMALGGGRERIVGVAYEGVGRSALSRIAPANS</sequence>
<evidence type="ECO:0000313" key="2">
    <source>
        <dbReference type="EMBL" id="PPQ99503.1"/>
    </source>
</evidence>
<dbReference type="InParanoid" id="A0A409Y9H9"/>
<feature type="region of interest" description="Disordered" evidence="1">
    <location>
        <begin position="36"/>
        <end position="55"/>
    </location>
</feature>
<feature type="compositionally biased region" description="Pro residues" evidence="1">
    <location>
        <begin position="421"/>
        <end position="430"/>
    </location>
</feature>